<dbReference type="RefSeq" id="WP_229715803.1">
    <property type="nucleotide sequence ID" value="NZ_BMMX01000009.1"/>
</dbReference>
<dbReference type="Proteomes" id="UP000656042">
    <property type="component" value="Unassembled WGS sequence"/>
</dbReference>
<dbReference type="PANTHER" id="PTHR43004">
    <property type="entry name" value="TRK SYSTEM POTASSIUM UPTAKE PROTEIN"/>
    <property type="match status" value="1"/>
</dbReference>
<dbReference type="Gene3D" id="3.40.30.120">
    <property type="match status" value="1"/>
</dbReference>
<dbReference type="GO" id="GO:0016709">
    <property type="term" value="F:oxidoreductase activity, acting on paired donors, with incorporation or reduction of molecular oxygen, NAD(P)H as one donor, and incorporation of one atom of oxygen"/>
    <property type="evidence" value="ECO:0007669"/>
    <property type="project" value="UniProtKB-ARBA"/>
</dbReference>
<sequence>MNLGWKLAAQVRGRSPAGLLDTYQSERRPVGLRVIMHTQAQGMLVGPGPRVTALRTLFGEMLEDTSTLRRIAGLIAGADLAYDGVGGWAPDVTLHDGTRLAELTRTGRPLLLHRPGDGLDEVAAGWRDRVDAVAAPGAGPAMLLRPDCYVAWREGEPAAALRTALTRWFSAPATATA</sequence>
<evidence type="ECO:0000256" key="3">
    <source>
        <dbReference type="ARBA" id="ARBA00022827"/>
    </source>
</evidence>
<dbReference type="EMBL" id="BMMX01000009">
    <property type="protein sequence ID" value="GGK91482.1"/>
    <property type="molecule type" value="Genomic_DNA"/>
</dbReference>
<proteinExistence type="predicted"/>
<keyword evidence="3" id="KW-0274">FAD</keyword>
<evidence type="ECO:0000256" key="2">
    <source>
        <dbReference type="ARBA" id="ARBA00022630"/>
    </source>
</evidence>
<dbReference type="PRINTS" id="PR00420">
    <property type="entry name" value="RNGMNOXGNASE"/>
</dbReference>
<evidence type="ECO:0000313" key="5">
    <source>
        <dbReference type="EMBL" id="GGK91482.1"/>
    </source>
</evidence>
<keyword evidence="6" id="KW-1185">Reference proteome</keyword>
<dbReference type="Gene3D" id="3.50.50.60">
    <property type="entry name" value="FAD/NAD(P)-binding domain"/>
    <property type="match status" value="1"/>
</dbReference>
<reference evidence="5" key="2">
    <citation type="submission" date="2020-09" db="EMBL/GenBank/DDBJ databases">
        <authorList>
            <person name="Sun Q."/>
            <person name="Zhou Y."/>
        </authorList>
    </citation>
    <scope>NUCLEOTIDE SEQUENCE</scope>
    <source>
        <strain evidence="5">CGMCC 4.7299</strain>
    </source>
</reference>
<keyword evidence="2" id="KW-0285">Flavoprotein</keyword>
<dbReference type="Pfam" id="PF21274">
    <property type="entry name" value="Rng_hyd_C"/>
    <property type="match status" value="1"/>
</dbReference>
<feature type="domain" description="FAD-binding" evidence="4">
    <location>
        <begin position="1"/>
        <end position="36"/>
    </location>
</feature>
<name>A0A8J3C027_9ACTN</name>
<organism evidence="5 6">
    <name type="scientific">Mangrovihabitans endophyticus</name>
    <dbReference type="NCBI Taxonomy" id="1751298"/>
    <lineage>
        <taxon>Bacteria</taxon>
        <taxon>Bacillati</taxon>
        <taxon>Actinomycetota</taxon>
        <taxon>Actinomycetes</taxon>
        <taxon>Micromonosporales</taxon>
        <taxon>Micromonosporaceae</taxon>
        <taxon>Mangrovihabitans</taxon>
    </lineage>
</organism>
<comment type="caution">
    <text evidence="5">The sequence shown here is derived from an EMBL/GenBank/DDBJ whole genome shotgun (WGS) entry which is preliminary data.</text>
</comment>
<dbReference type="GO" id="GO:0071949">
    <property type="term" value="F:FAD binding"/>
    <property type="evidence" value="ECO:0007669"/>
    <property type="project" value="InterPro"/>
</dbReference>
<dbReference type="Pfam" id="PF01494">
    <property type="entry name" value="FAD_binding_3"/>
    <property type="match status" value="1"/>
</dbReference>
<dbReference type="InterPro" id="IPR036188">
    <property type="entry name" value="FAD/NAD-bd_sf"/>
</dbReference>
<protein>
    <recommendedName>
        <fullName evidence="4">FAD-binding domain-containing protein</fullName>
    </recommendedName>
</protein>
<evidence type="ECO:0000259" key="4">
    <source>
        <dbReference type="Pfam" id="PF01494"/>
    </source>
</evidence>
<accession>A0A8J3C027</accession>
<reference evidence="5" key="1">
    <citation type="journal article" date="2014" name="Int. J. Syst. Evol. Microbiol.">
        <title>Complete genome sequence of Corynebacterium casei LMG S-19264T (=DSM 44701T), isolated from a smear-ripened cheese.</title>
        <authorList>
            <consortium name="US DOE Joint Genome Institute (JGI-PGF)"/>
            <person name="Walter F."/>
            <person name="Albersmeier A."/>
            <person name="Kalinowski J."/>
            <person name="Ruckert C."/>
        </authorList>
    </citation>
    <scope>NUCLEOTIDE SEQUENCE</scope>
    <source>
        <strain evidence="5">CGMCC 4.7299</strain>
    </source>
</reference>
<evidence type="ECO:0000256" key="1">
    <source>
        <dbReference type="ARBA" id="ARBA00001974"/>
    </source>
</evidence>
<dbReference type="AlphaFoldDB" id="A0A8J3C027"/>
<dbReference type="InterPro" id="IPR002938">
    <property type="entry name" value="FAD-bd"/>
</dbReference>
<gene>
    <name evidence="5" type="ORF">GCM10012284_26680</name>
</gene>
<dbReference type="InterPro" id="IPR050641">
    <property type="entry name" value="RIFMO-like"/>
</dbReference>
<comment type="cofactor">
    <cofactor evidence="1">
        <name>FAD</name>
        <dbReference type="ChEBI" id="CHEBI:57692"/>
    </cofactor>
</comment>
<evidence type="ECO:0000313" key="6">
    <source>
        <dbReference type="Proteomes" id="UP000656042"/>
    </source>
</evidence>
<dbReference type="PANTHER" id="PTHR43004:SF19">
    <property type="entry name" value="BINDING MONOOXYGENASE, PUTATIVE (JCVI)-RELATED"/>
    <property type="match status" value="1"/>
</dbReference>